<feature type="domain" description="Alpha-macroglobulin receptor-binding" evidence="1">
    <location>
        <begin position="29"/>
        <end position="116"/>
    </location>
</feature>
<dbReference type="GO" id="GO:0005576">
    <property type="term" value="C:extracellular region"/>
    <property type="evidence" value="ECO:0007669"/>
    <property type="project" value="InterPro"/>
</dbReference>
<dbReference type="PANTHER" id="PTHR11412">
    <property type="entry name" value="MACROGLOBULIN / COMPLEMENT"/>
    <property type="match status" value="1"/>
</dbReference>
<evidence type="ECO:0000259" key="1">
    <source>
        <dbReference type="SMART" id="SM01361"/>
    </source>
</evidence>
<proteinExistence type="predicted"/>
<gene>
    <name evidence="3" type="primary">LOC117349845</name>
</gene>
<dbReference type="InterPro" id="IPR036595">
    <property type="entry name" value="A-macroglobulin_rcpt-bd_sf"/>
</dbReference>
<dbReference type="KEGG" id="gsh:117349845"/>
<organism evidence="2 3">
    <name type="scientific">Geotrypetes seraphini</name>
    <name type="common">Gaboon caecilian</name>
    <name type="synonym">Caecilia seraphini</name>
    <dbReference type="NCBI Taxonomy" id="260995"/>
    <lineage>
        <taxon>Eukaryota</taxon>
        <taxon>Metazoa</taxon>
        <taxon>Chordata</taxon>
        <taxon>Craniata</taxon>
        <taxon>Vertebrata</taxon>
        <taxon>Euteleostomi</taxon>
        <taxon>Amphibia</taxon>
        <taxon>Gymnophiona</taxon>
        <taxon>Geotrypetes</taxon>
    </lineage>
</organism>
<name>A0A6P8PWZ2_GEOSA</name>
<dbReference type="InterPro" id="IPR050473">
    <property type="entry name" value="A2M/Complement_sys"/>
</dbReference>
<dbReference type="AlphaFoldDB" id="A0A6P8PWZ2"/>
<dbReference type="SMART" id="SM01361">
    <property type="entry name" value="A2M_recep"/>
    <property type="match status" value="1"/>
</dbReference>
<evidence type="ECO:0000313" key="3">
    <source>
        <dbReference type="RefSeq" id="XP_033779343.1"/>
    </source>
</evidence>
<dbReference type="Proteomes" id="UP000515159">
    <property type="component" value="Chromosome 16"/>
</dbReference>
<reference evidence="3" key="1">
    <citation type="submission" date="2025-08" db="UniProtKB">
        <authorList>
            <consortium name="RefSeq"/>
        </authorList>
    </citation>
    <scope>IDENTIFICATION</scope>
</reference>
<dbReference type="Pfam" id="PF07677">
    <property type="entry name" value="A2M_recep"/>
    <property type="match status" value="1"/>
</dbReference>
<evidence type="ECO:0000313" key="2">
    <source>
        <dbReference type="Proteomes" id="UP000515159"/>
    </source>
</evidence>
<accession>A0A6P8PWZ2</accession>
<dbReference type="OrthoDB" id="9998011at2759"/>
<sequence length="130" mass="14583">MPDTCSGRKAETYFNIYITARYIGDRTVSNMAIIEAKMVSGFIPLKKTVKELEKMGEVKKAEITPEKVVLYLEELTNQPQTISFSVEQDIPVKGLKPATVQVYDYYKIEDNAIVEYTAPCSTVGESDKTS</sequence>
<dbReference type="PANTHER" id="PTHR11412:SF182">
    <property type="entry name" value="ALPHA-2-MACROGLOBULIN-LIKE PROTEIN 1"/>
    <property type="match status" value="1"/>
</dbReference>
<dbReference type="InterPro" id="IPR009048">
    <property type="entry name" value="A-macroglobulin_rcpt-bd"/>
</dbReference>
<dbReference type="GeneID" id="117349845"/>
<dbReference type="InParanoid" id="A0A6P8PWZ2"/>
<dbReference type="SUPFAM" id="SSF49410">
    <property type="entry name" value="Alpha-macroglobulin receptor domain"/>
    <property type="match status" value="1"/>
</dbReference>
<dbReference type="RefSeq" id="XP_033779343.1">
    <property type="nucleotide sequence ID" value="XM_033923452.1"/>
</dbReference>
<dbReference type="Gene3D" id="2.60.40.690">
    <property type="entry name" value="Alpha-macroglobulin, receptor-binding domain"/>
    <property type="match status" value="1"/>
</dbReference>
<keyword evidence="2" id="KW-1185">Reference proteome</keyword>
<protein>
    <submittedName>
        <fullName evidence="3">Pregnancy zone protein-like</fullName>
    </submittedName>
</protein>